<reference evidence="1 2" key="1">
    <citation type="submission" date="2019-06" db="EMBL/GenBank/DDBJ databases">
        <title>Amycolatopsis alkalitolerans sp. nov., isolated from Gastrodia elata Blume.</title>
        <authorList>
            <person name="Narsing Rao M.P."/>
            <person name="Li W.J."/>
        </authorList>
    </citation>
    <scope>NUCLEOTIDE SEQUENCE [LARGE SCALE GENOMIC DNA]</scope>
    <source>
        <strain evidence="1 2">SYSUP0005</strain>
    </source>
</reference>
<dbReference type="EMBL" id="VDFW01000021">
    <property type="protein sequence ID" value="TNC23164.1"/>
    <property type="molecule type" value="Genomic_DNA"/>
</dbReference>
<organism evidence="1 2">
    <name type="scientific">Amycolatopsis alkalitolerans</name>
    <dbReference type="NCBI Taxonomy" id="2547244"/>
    <lineage>
        <taxon>Bacteria</taxon>
        <taxon>Bacillati</taxon>
        <taxon>Actinomycetota</taxon>
        <taxon>Actinomycetes</taxon>
        <taxon>Pseudonocardiales</taxon>
        <taxon>Pseudonocardiaceae</taxon>
        <taxon>Amycolatopsis</taxon>
    </lineage>
</organism>
<protein>
    <recommendedName>
        <fullName evidence="3">Toxin-antitoxin system HicB family antitoxin</fullName>
    </recommendedName>
</protein>
<evidence type="ECO:0000313" key="1">
    <source>
        <dbReference type="EMBL" id="TNC23164.1"/>
    </source>
</evidence>
<keyword evidence="2" id="KW-1185">Reference proteome</keyword>
<proteinExistence type="predicted"/>
<dbReference type="RefSeq" id="WP_139098745.1">
    <property type="nucleotide sequence ID" value="NZ_VDFW01000021.1"/>
</dbReference>
<accession>A0A5C4M0L5</accession>
<comment type="caution">
    <text evidence="1">The sequence shown here is derived from an EMBL/GenBank/DDBJ whole genome shotgun (WGS) entry which is preliminary data.</text>
</comment>
<evidence type="ECO:0000313" key="2">
    <source>
        <dbReference type="Proteomes" id="UP000305546"/>
    </source>
</evidence>
<evidence type="ECO:0008006" key="3">
    <source>
        <dbReference type="Google" id="ProtNLM"/>
    </source>
</evidence>
<dbReference type="Proteomes" id="UP000305546">
    <property type="component" value="Unassembled WGS sequence"/>
</dbReference>
<dbReference type="OrthoDB" id="3629198at2"/>
<gene>
    <name evidence="1" type="ORF">FG385_22480</name>
</gene>
<name>A0A5C4M0L5_9PSEU</name>
<dbReference type="AlphaFoldDB" id="A0A5C4M0L5"/>
<sequence>MGKRLALSLSDDTHAQVTALAAEAGLSAHVWIVAAVEREAFRQVCEKADAWWRAHPDAALAETAAYHRRQEWRTESRRGSSAA</sequence>